<dbReference type="EMBL" id="LK028576">
    <property type="protein sequence ID" value="CDS16044.1"/>
    <property type="molecule type" value="Genomic_DNA"/>
</dbReference>
<sequence length="194" mass="21902">MVTQNKEIIPSKATVVARSNQLNYNSPTSNIASTLPKAEREFQISSCSKEKISKEYLNTLPGCNLEEQVTKIDTPVIDIKIVPKIPNQDEPIKLNVIKGTTSYRQLVNFIATRTTNVQNQRPKSVLSEKLMASMEKSMLPQMGIYSNFNDYESTDSSILIPEGHPAGWNADDEKNDIYLSWTSVQKTRRDKSFN</sequence>
<evidence type="ECO:0000313" key="1">
    <source>
        <dbReference type="EMBL" id="CDS16044.1"/>
    </source>
</evidence>
<dbReference type="Proteomes" id="UP000492820">
    <property type="component" value="Unassembled WGS sequence"/>
</dbReference>
<reference evidence="1 2" key="1">
    <citation type="journal article" date="2013" name="Nature">
        <title>The genomes of four tapeworm species reveal adaptations to parasitism.</title>
        <authorList>
            <person name="Tsai I.J."/>
            <person name="Zarowiecki M."/>
            <person name="Holroyd N."/>
            <person name="Garciarrubio A."/>
            <person name="Sanchez-Flores A."/>
            <person name="Brooks K.L."/>
            <person name="Tracey A."/>
            <person name="Bobes R.J."/>
            <person name="Fragoso G."/>
            <person name="Sciutto E."/>
            <person name="Aslett M."/>
            <person name="Beasley H."/>
            <person name="Bennett H.M."/>
            <person name="Cai J."/>
            <person name="Camicia F."/>
            <person name="Clark R."/>
            <person name="Cucher M."/>
            <person name="De Silva N."/>
            <person name="Day T.A."/>
            <person name="Deplazes P."/>
            <person name="Estrada K."/>
            <person name="Fernandez C."/>
            <person name="Holland P.W."/>
            <person name="Hou J."/>
            <person name="Hu S."/>
            <person name="Huckvale T."/>
            <person name="Hung S.S."/>
            <person name="Kamenetzky L."/>
            <person name="Keane J.A."/>
            <person name="Kiss F."/>
            <person name="Koziol U."/>
            <person name="Lambert O."/>
            <person name="Liu K."/>
            <person name="Luo X."/>
            <person name="Luo Y."/>
            <person name="Macchiaroli N."/>
            <person name="Nichol S."/>
            <person name="Paps J."/>
            <person name="Parkinson J."/>
            <person name="Pouchkina-Stantcheva N."/>
            <person name="Riddiford N."/>
            <person name="Rosenzvit M."/>
            <person name="Salinas G."/>
            <person name="Wasmuth J.D."/>
            <person name="Zamanian M."/>
            <person name="Zheng Y."/>
            <person name="Cai X."/>
            <person name="Soberon X."/>
            <person name="Olson P.D."/>
            <person name="Laclette J.P."/>
            <person name="Brehm K."/>
            <person name="Berriman M."/>
            <person name="Garciarrubio A."/>
            <person name="Bobes R.J."/>
            <person name="Fragoso G."/>
            <person name="Sanchez-Flores A."/>
            <person name="Estrada K."/>
            <person name="Cevallos M.A."/>
            <person name="Morett E."/>
            <person name="Gonzalez V."/>
            <person name="Portillo T."/>
            <person name="Ochoa-Leyva A."/>
            <person name="Jose M.V."/>
            <person name="Sciutto E."/>
            <person name="Landa A."/>
            <person name="Jimenez L."/>
            <person name="Valdes V."/>
            <person name="Carrero J.C."/>
            <person name="Larralde C."/>
            <person name="Morales-Montor J."/>
            <person name="Limon-Lason J."/>
            <person name="Soberon X."/>
            <person name="Laclette J.P."/>
        </authorList>
    </citation>
    <scope>NUCLEOTIDE SEQUENCE [LARGE SCALE GENOMIC DNA]</scope>
</reference>
<evidence type="ECO:0000313" key="2">
    <source>
        <dbReference type="Proteomes" id="UP000492820"/>
    </source>
</evidence>
<proteinExistence type="predicted"/>
<organism evidence="1">
    <name type="scientific">Echinococcus granulosus</name>
    <name type="common">Hydatid tapeworm</name>
    <dbReference type="NCBI Taxonomy" id="6210"/>
    <lineage>
        <taxon>Eukaryota</taxon>
        <taxon>Metazoa</taxon>
        <taxon>Spiralia</taxon>
        <taxon>Lophotrochozoa</taxon>
        <taxon>Platyhelminthes</taxon>
        <taxon>Cestoda</taxon>
        <taxon>Eucestoda</taxon>
        <taxon>Cyclophyllidea</taxon>
        <taxon>Taeniidae</taxon>
        <taxon>Echinococcus</taxon>
        <taxon>Echinococcus granulosus group</taxon>
    </lineage>
</organism>
<dbReference type="WBParaSite" id="EgrG_000845800">
    <property type="protein sequence ID" value="EgrG_000845800"/>
    <property type="gene ID" value="EgrG_000845800"/>
</dbReference>
<reference evidence="1" key="2">
    <citation type="submission" date="2014-06" db="EMBL/GenBank/DDBJ databases">
        <authorList>
            <person name="Aslett M."/>
        </authorList>
    </citation>
    <scope>NUCLEOTIDE SEQUENCE</scope>
</reference>
<name>A0A068WC75_ECHGR</name>
<reference evidence="3" key="3">
    <citation type="submission" date="2020-10" db="UniProtKB">
        <authorList>
            <consortium name="WormBaseParasite"/>
        </authorList>
    </citation>
    <scope>IDENTIFICATION</scope>
</reference>
<gene>
    <name evidence="1" type="ORF">EgrG_000845800</name>
</gene>
<accession>A0A068WC75</accession>
<protein>
    <submittedName>
        <fullName evidence="3">Expressed conserved protein</fullName>
    </submittedName>
</protein>
<dbReference type="AlphaFoldDB" id="A0A068WC75"/>
<evidence type="ECO:0000313" key="3">
    <source>
        <dbReference type="WBParaSite" id="EgrG_000845800"/>
    </source>
</evidence>